<dbReference type="EMBL" id="JARK01001360">
    <property type="protein sequence ID" value="EYC19346.1"/>
    <property type="molecule type" value="Genomic_DNA"/>
</dbReference>
<feature type="region of interest" description="Disordered" evidence="1">
    <location>
        <begin position="39"/>
        <end position="72"/>
    </location>
</feature>
<sequence length="72" mass="8315">MHTREPPPLIHVAVLYRHLEHPLERKIMEAREIKRHHPEIKSVTKALSAESSLDKNKDTNNGELSVTDQDRA</sequence>
<accession>A0A016UWG2</accession>
<protein>
    <submittedName>
        <fullName evidence="2">Uncharacterized protein</fullName>
    </submittedName>
</protein>
<comment type="caution">
    <text evidence="2">The sequence shown here is derived from an EMBL/GenBank/DDBJ whole genome shotgun (WGS) entry which is preliminary data.</text>
</comment>
<proteinExistence type="predicted"/>
<evidence type="ECO:0000313" key="2">
    <source>
        <dbReference type="EMBL" id="EYC19346.1"/>
    </source>
</evidence>
<name>A0A016UWG2_9BILA</name>
<dbReference type="AlphaFoldDB" id="A0A016UWG2"/>
<dbReference type="Proteomes" id="UP000024635">
    <property type="component" value="Unassembled WGS sequence"/>
</dbReference>
<reference evidence="3" key="1">
    <citation type="journal article" date="2015" name="Nat. Genet.">
        <title>The genome and transcriptome of the zoonotic hookworm Ancylostoma ceylanicum identify infection-specific gene families.</title>
        <authorList>
            <person name="Schwarz E.M."/>
            <person name="Hu Y."/>
            <person name="Antoshechkin I."/>
            <person name="Miller M.M."/>
            <person name="Sternberg P.W."/>
            <person name="Aroian R.V."/>
        </authorList>
    </citation>
    <scope>NUCLEOTIDE SEQUENCE</scope>
    <source>
        <strain evidence="3">HY135</strain>
    </source>
</reference>
<evidence type="ECO:0000313" key="3">
    <source>
        <dbReference type="Proteomes" id="UP000024635"/>
    </source>
</evidence>
<organism evidence="2 3">
    <name type="scientific">Ancylostoma ceylanicum</name>
    <dbReference type="NCBI Taxonomy" id="53326"/>
    <lineage>
        <taxon>Eukaryota</taxon>
        <taxon>Metazoa</taxon>
        <taxon>Ecdysozoa</taxon>
        <taxon>Nematoda</taxon>
        <taxon>Chromadorea</taxon>
        <taxon>Rhabditida</taxon>
        <taxon>Rhabditina</taxon>
        <taxon>Rhabditomorpha</taxon>
        <taxon>Strongyloidea</taxon>
        <taxon>Ancylostomatidae</taxon>
        <taxon>Ancylostomatinae</taxon>
        <taxon>Ancylostoma</taxon>
    </lineage>
</organism>
<gene>
    <name evidence="2" type="primary">Acey_s0024.g1033</name>
    <name evidence="2" type="ORF">Y032_0024g1033</name>
</gene>
<evidence type="ECO:0000256" key="1">
    <source>
        <dbReference type="SAM" id="MobiDB-lite"/>
    </source>
</evidence>
<feature type="compositionally biased region" description="Polar residues" evidence="1">
    <location>
        <begin position="61"/>
        <end position="72"/>
    </location>
</feature>
<keyword evidence="3" id="KW-1185">Reference proteome</keyword>
<dbReference type="OrthoDB" id="5866159at2759"/>